<reference evidence="3" key="1">
    <citation type="journal article" date="2020" name="mSystems">
        <title>Genome- and Community-Level Interaction Insights into Carbon Utilization and Element Cycling Functions of Hydrothermarchaeota in Hydrothermal Sediment.</title>
        <authorList>
            <person name="Zhou Z."/>
            <person name="Liu Y."/>
            <person name="Xu W."/>
            <person name="Pan J."/>
            <person name="Luo Z.H."/>
            <person name="Li M."/>
        </authorList>
    </citation>
    <scope>NUCLEOTIDE SEQUENCE [LARGE SCALE GENOMIC DNA]</scope>
    <source>
        <strain evidence="3">SpSt-289</strain>
    </source>
</reference>
<dbReference type="PANTHER" id="PTHR46268">
    <property type="entry name" value="STRESS RESPONSE PROTEIN NHAX"/>
    <property type="match status" value="1"/>
</dbReference>
<dbReference type="InterPro" id="IPR006015">
    <property type="entry name" value="Universal_stress_UspA"/>
</dbReference>
<feature type="domain" description="UspA" evidence="2">
    <location>
        <begin position="1"/>
        <end position="142"/>
    </location>
</feature>
<dbReference type="Gene3D" id="3.40.50.620">
    <property type="entry name" value="HUPs"/>
    <property type="match status" value="1"/>
</dbReference>
<dbReference type="InterPro" id="IPR014729">
    <property type="entry name" value="Rossmann-like_a/b/a_fold"/>
</dbReference>
<proteinExistence type="inferred from homology"/>
<gene>
    <name evidence="3" type="ORF">ENQ20_18860</name>
</gene>
<comment type="caution">
    <text evidence="3">The sequence shown here is derived from an EMBL/GenBank/DDBJ whole genome shotgun (WGS) entry which is preliminary data.</text>
</comment>
<protein>
    <submittedName>
        <fullName evidence="3">Universal stress protein</fullName>
    </submittedName>
</protein>
<evidence type="ECO:0000256" key="1">
    <source>
        <dbReference type="ARBA" id="ARBA00008791"/>
    </source>
</evidence>
<evidence type="ECO:0000313" key="3">
    <source>
        <dbReference type="EMBL" id="HDX33522.1"/>
    </source>
</evidence>
<dbReference type="CDD" id="cd00293">
    <property type="entry name" value="USP-like"/>
    <property type="match status" value="1"/>
</dbReference>
<accession>A0A7C1JN97</accession>
<name>A0A7C1JN97_9CHLR</name>
<comment type="similarity">
    <text evidence="1">Belongs to the universal stress protein A family.</text>
</comment>
<evidence type="ECO:0000259" key="2">
    <source>
        <dbReference type="Pfam" id="PF00582"/>
    </source>
</evidence>
<organism evidence="3">
    <name type="scientific">Caldilinea aerophila</name>
    <dbReference type="NCBI Taxonomy" id="133453"/>
    <lineage>
        <taxon>Bacteria</taxon>
        <taxon>Bacillati</taxon>
        <taxon>Chloroflexota</taxon>
        <taxon>Caldilineae</taxon>
        <taxon>Caldilineales</taxon>
        <taxon>Caldilineaceae</taxon>
        <taxon>Caldilinea</taxon>
    </lineage>
</organism>
<dbReference type="AlphaFoldDB" id="A0A7C1JN97"/>
<dbReference type="SUPFAM" id="SSF52402">
    <property type="entry name" value="Adenine nucleotide alpha hydrolases-like"/>
    <property type="match status" value="1"/>
</dbReference>
<dbReference type="Pfam" id="PF00582">
    <property type="entry name" value="Usp"/>
    <property type="match status" value="1"/>
</dbReference>
<sequence>MYKTILTPLDGTRESEMILPQVETLAELCKAKIVLLQVIEPPPPHVAAVETEALREGLAHRTSEMQHYIHSVEARLQQQGFTVQALVRQGNVVETILEVAEECGADLIAMASHGYRGLTRLLHGSVAAELLHRASLPLLILRASEPKA</sequence>
<dbReference type="PRINTS" id="PR01438">
    <property type="entry name" value="UNVRSLSTRESS"/>
</dbReference>
<dbReference type="EMBL" id="DSMG01000194">
    <property type="protein sequence ID" value="HDX33522.1"/>
    <property type="molecule type" value="Genomic_DNA"/>
</dbReference>
<dbReference type="InterPro" id="IPR006016">
    <property type="entry name" value="UspA"/>
</dbReference>
<dbReference type="PANTHER" id="PTHR46268:SF6">
    <property type="entry name" value="UNIVERSAL STRESS PROTEIN UP12"/>
    <property type="match status" value="1"/>
</dbReference>